<keyword evidence="2" id="KW-0624">Polysaccharide degradation</keyword>
<evidence type="ECO:0000313" key="5">
    <source>
        <dbReference type="EMBL" id="MFC7386265.1"/>
    </source>
</evidence>
<dbReference type="SMART" id="SM00710">
    <property type="entry name" value="PbH1"/>
    <property type="match status" value="4"/>
</dbReference>
<dbReference type="InterPro" id="IPR045032">
    <property type="entry name" value="PEL"/>
</dbReference>
<organism evidence="5 6">
    <name type="scientific">Sphaerisporangium rhizosphaerae</name>
    <dbReference type="NCBI Taxonomy" id="2269375"/>
    <lineage>
        <taxon>Bacteria</taxon>
        <taxon>Bacillati</taxon>
        <taxon>Actinomycetota</taxon>
        <taxon>Actinomycetes</taxon>
        <taxon>Streptosporangiales</taxon>
        <taxon>Streptosporangiaceae</taxon>
        <taxon>Sphaerisporangium</taxon>
    </lineage>
</organism>
<proteinExistence type="inferred from homology"/>
<keyword evidence="3" id="KW-0732">Signal</keyword>
<evidence type="ECO:0000256" key="1">
    <source>
        <dbReference type="ARBA" id="ARBA00023239"/>
    </source>
</evidence>
<evidence type="ECO:0000313" key="6">
    <source>
        <dbReference type="Proteomes" id="UP001596496"/>
    </source>
</evidence>
<gene>
    <name evidence="5" type="ORF">ACFQSB_28935</name>
</gene>
<dbReference type="EMBL" id="JBHTCG010000025">
    <property type="protein sequence ID" value="MFC7386265.1"/>
    <property type="molecule type" value="Genomic_DNA"/>
</dbReference>
<comment type="caution">
    <text evidence="5">The sequence shown here is derived from an EMBL/GenBank/DDBJ whole genome shotgun (WGS) entry which is preliminary data.</text>
</comment>
<accession>A0ABW2PE17</accession>
<feature type="signal peptide" evidence="3">
    <location>
        <begin position="1"/>
        <end position="25"/>
    </location>
</feature>
<evidence type="ECO:0000256" key="2">
    <source>
        <dbReference type="RuleBase" id="RU361173"/>
    </source>
</evidence>
<sequence>MGVIVNRRRAGAVLALAAASGVVLAGCIVAGVPASAAPASGAALQAAMAAPTDLVGWATQGGGTTGGGNLSPTNVSSASALTSALSSSSAAVIRVSGTISCSGMLKVASNKTVLGNAGATLVGCGLNVTKASNVIIRNLTFRDWNDDGINVQYSTRVWLDHNTLSHGHDGAIDIKRSSDYVTVSWNRFFNHDKTMLLGHSDDNASEDVGHLRVTYHHNFFDGTNQRHPRVRFGNPVHVYNNYYRSVGSGGGYGVASTEGAGVLVEGNYFENTPDPFHRGEADSGPGSLVARNNYFVNSGAGDAGGSVASIPYSYSLDTASNVKSIVTASAGAGKISV</sequence>
<comment type="subcellular location">
    <subcellularLocation>
        <location evidence="2">Secreted</location>
    </subcellularLocation>
</comment>
<keyword evidence="6" id="KW-1185">Reference proteome</keyword>
<evidence type="ECO:0000256" key="3">
    <source>
        <dbReference type="SAM" id="SignalP"/>
    </source>
</evidence>
<dbReference type="PANTHER" id="PTHR31683:SF18">
    <property type="entry name" value="PECTATE LYASE 21-RELATED"/>
    <property type="match status" value="1"/>
</dbReference>
<dbReference type="Pfam" id="PF00544">
    <property type="entry name" value="Pectate_lyase_4"/>
    <property type="match status" value="1"/>
</dbReference>
<name>A0ABW2PE17_9ACTN</name>
<evidence type="ECO:0000259" key="4">
    <source>
        <dbReference type="SMART" id="SM00656"/>
    </source>
</evidence>
<dbReference type="Proteomes" id="UP001596496">
    <property type="component" value="Unassembled WGS sequence"/>
</dbReference>
<dbReference type="InterPro" id="IPR012334">
    <property type="entry name" value="Pectin_lyas_fold"/>
</dbReference>
<keyword evidence="2" id="KW-0119">Carbohydrate metabolism</keyword>
<dbReference type="InterPro" id="IPR002022">
    <property type="entry name" value="Pec_lyase"/>
</dbReference>
<comment type="similarity">
    <text evidence="2">Belongs to the polysaccharide lyase 1 family.</text>
</comment>
<keyword evidence="1 2" id="KW-0456">Lyase</keyword>
<dbReference type="SUPFAM" id="SSF51126">
    <property type="entry name" value="Pectin lyase-like"/>
    <property type="match status" value="1"/>
</dbReference>
<feature type="domain" description="Pectate lyase" evidence="4">
    <location>
        <begin position="65"/>
        <end position="275"/>
    </location>
</feature>
<dbReference type="GO" id="GO:0016829">
    <property type="term" value="F:lyase activity"/>
    <property type="evidence" value="ECO:0007669"/>
    <property type="project" value="UniProtKB-KW"/>
</dbReference>
<feature type="chain" id="PRO_5046203820" evidence="3">
    <location>
        <begin position="26"/>
        <end position="337"/>
    </location>
</feature>
<dbReference type="PANTHER" id="PTHR31683">
    <property type="entry name" value="PECTATE LYASE 18-RELATED"/>
    <property type="match status" value="1"/>
</dbReference>
<dbReference type="Gene3D" id="2.160.20.10">
    <property type="entry name" value="Single-stranded right-handed beta-helix, Pectin lyase-like"/>
    <property type="match status" value="1"/>
</dbReference>
<protein>
    <submittedName>
        <fullName evidence="5">Polysaccharide lyase family 1 protein</fullName>
    </submittedName>
</protein>
<dbReference type="InterPro" id="IPR006626">
    <property type="entry name" value="PbH1"/>
</dbReference>
<reference evidence="6" key="1">
    <citation type="journal article" date="2019" name="Int. J. Syst. Evol. Microbiol.">
        <title>The Global Catalogue of Microorganisms (GCM) 10K type strain sequencing project: providing services to taxonomists for standard genome sequencing and annotation.</title>
        <authorList>
            <consortium name="The Broad Institute Genomics Platform"/>
            <consortium name="The Broad Institute Genome Sequencing Center for Infectious Disease"/>
            <person name="Wu L."/>
            <person name="Ma J."/>
        </authorList>
    </citation>
    <scope>NUCLEOTIDE SEQUENCE [LARGE SCALE GENOMIC DNA]</scope>
    <source>
        <strain evidence="6">CECT 7649</strain>
    </source>
</reference>
<keyword evidence="2" id="KW-0964">Secreted</keyword>
<dbReference type="InterPro" id="IPR011050">
    <property type="entry name" value="Pectin_lyase_fold/virulence"/>
</dbReference>
<dbReference type="RefSeq" id="WP_380830040.1">
    <property type="nucleotide sequence ID" value="NZ_JBHTCG010000025.1"/>
</dbReference>
<dbReference type="SMART" id="SM00656">
    <property type="entry name" value="Amb_all"/>
    <property type="match status" value="1"/>
</dbReference>
<dbReference type="PROSITE" id="PS51257">
    <property type="entry name" value="PROKAR_LIPOPROTEIN"/>
    <property type="match status" value="1"/>
</dbReference>